<reference evidence="2" key="1">
    <citation type="journal article" date="2021" name="IMA Fungus">
        <title>Genomic characterization of three marine fungi, including Emericellopsis atlantica sp. nov. with signatures of a generalist lifestyle and marine biomass degradation.</title>
        <authorList>
            <person name="Hagestad O.C."/>
            <person name="Hou L."/>
            <person name="Andersen J.H."/>
            <person name="Hansen E.H."/>
            <person name="Altermark B."/>
            <person name="Li C."/>
            <person name="Kuhnert E."/>
            <person name="Cox R.J."/>
            <person name="Crous P.W."/>
            <person name="Spatafora J.W."/>
            <person name="Lail K."/>
            <person name="Amirebrahimi M."/>
            <person name="Lipzen A."/>
            <person name="Pangilinan J."/>
            <person name="Andreopoulos W."/>
            <person name="Hayes R.D."/>
            <person name="Ng V."/>
            <person name="Grigoriev I.V."/>
            <person name="Jackson S.A."/>
            <person name="Sutton T.D.S."/>
            <person name="Dobson A.D.W."/>
            <person name="Rama T."/>
        </authorList>
    </citation>
    <scope>NUCLEOTIDE SEQUENCE</scope>
    <source>
        <strain evidence="2">TRa3180A</strain>
    </source>
</reference>
<organism evidence="2 3">
    <name type="scientific">Calycina marina</name>
    <dbReference type="NCBI Taxonomy" id="1763456"/>
    <lineage>
        <taxon>Eukaryota</taxon>
        <taxon>Fungi</taxon>
        <taxon>Dikarya</taxon>
        <taxon>Ascomycota</taxon>
        <taxon>Pezizomycotina</taxon>
        <taxon>Leotiomycetes</taxon>
        <taxon>Helotiales</taxon>
        <taxon>Pezizellaceae</taxon>
        <taxon>Calycina</taxon>
    </lineage>
</organism>
<evidence type="ECO:0000256" key="1">
    <source>
        <dbReference type="SAM" id="MobiDB-lite"/>
    </source>
</evidence>
<dbReference type="EMBL" id="MU254415">
    <property type="protein sequence ID" value="KAG9240535.1"/>
    <property type="molecule type" value="Genomic_DNA"/>
</dbReference>
<dbReference type="Proteomes" id="UP000887226">
    <property type="component" value="Unassembled WGS sequence"/>
</dbReference>
<evidence type="ECO:0000313" key="3">
    <source>
        <dbReference type="Proteomes" id="UP000887226"/>
    </source>
</evidence>
<feature type="region of interest" description="Disordered" evidence="1">
    <location>
        <begin position="302"/>
        <end position="328"/>
    </location>
</feature>
<dbReference type="PANTHER" id="PTHR21310:SF15">
    <property type="entry name" value="AMINOGLYCOSIDE PHOSPHOTRANSFERASE DOMAIN-CONTAINING PROTEIN"/>
    <property type="match status" value="1"/>
</dbReference>
<dbReference type="Gene3D" id="3.90.1200.10">
    <property type="match status" value="1"/>
</dbReference>
<keyword evidence="3" id="KW-1185">Reference proteome</keyword>
<dbReference type="InterPro" id="IPR051678">
    <property type="entry name" value="AGP_Transferase"/>
</dbReference>
<protein>
    <recommendedName>
        <fullName evidence="4">Aminoglycoside phosphotransferase domain-containing protein</fullName>
    </recommendedName>
</protein>
<comment type="caution">
    <text evidence="2">The sequence shown here is derived from an EMBL/GenBank/DDBJ whole genome shotgun (WGS) entry which is preliminary data.</text>
</comment>
<dbReference type="AlphaFoldDB" id="A0A9P7YVI8"/>
<proteinExistence type="predicted"/>
<name>A0A9P7YVI8_9HELO</name>
<feature type="compositionally biased region" description="Polar residues" evidence="1">
    <location>
        <begin position="313"/>
        <end position="328"/>
    </location>
</feature>
<evidence type="ECO:0000313" key="2">
    <source>
        <dbReference type="EMBL" id="KAG9240535.1"/>
    </source>
</evidence>
<gene>
    <name evidence="2" type="ORF">BJ878DRAFT_578973</name>
</gene>
<sequence>MAVPTKYSLQAEITVIPKSEPRDELCGFYIDVGEPEQLSVGRMVVKITYEDGDNDIMLIRSSMNRHTIDTRGHVCASKVALRVPVPEVREKKLYKLYNTHIMTIVRSYIHGEPADRMWHLISTEDKQLVLDDLARNVLMISIVRSEYFGHAQLEKLRTANAYTYVYALAMIARVKGQLDVHQASSLSSEGGPDIAVPVLCHGSLSPEHIILDGPKVVGIVGWSSADFKPPALDRSLYHFKSNPNDPMCWYRFISEIPCAGLSTSSDLMMRCINFAYWLSRYNRSEEDTRRVDALMKSILENRDEAAESDDPSRTTQAESQSTVTDSTMVETAFWNDSQASDVRVGPHLGAGAKALAKH</sequence>
<dbReference type="InterPro" id="IPR011009">
    <property type="entry name" value="Kinase-like_dom_sf"/>
</dbReference>
<accession>A0A9P7YVI8</accession>
<dbReference type="OrthoDB" id="2906425at2759"/>
<dbReference type="SUPFAM" id="SSF56112">
    <property type="entry name" value="Protein kinase-like (PK-like)"/>
    <property type="match status" value="1"/>
</dbReference>
<dbReference type="PANTHER" id="PTHR21310">
    <property type="entry name" value="AMINOGLYCOSIDE PHOSPHOTRANSFERASE-RELATED-RELATED"/>
    <property type="match status" value="1"/>
</dbReference>
<evidence type="ECO:0008006" key="4">
    <source>
        <dbReference type="Google" id="ProtNLM"/>
    </source>
</evidence>